<protein>
    <recommendedName>
        <fullName evidence="3">Ribosomal protein L32</fullName>
    </recommendedName>
</protein>
<accession>A0AAU9I7U5</accession>
<dbReference type="EMBL" id="CAJZBQ010000002">
    <property type="protein sequence ID" value="CAG9310352.1"/>
    <property type="molecule type" value="Genomic_DNA"/>
</dbReference>
<comment type="caution">
    <text evidence="1">The sequence shown here is derived from an EMBL/GenBank/DDBJ whole genome shotgun (WGS) entry which is preliminary data.</text>
</comment>
<dbReference type="Proteomes" id="UP001162131">
    <property type="component" value="Unassembled WGS sequence"/>
</dbReference>
<organism evidence="1 2">
    <name type="scientific">Blepharisma stoltei</name>
    <dbReference type="NCBI Taxonomy" id="1481888"/>
    <lineage>
        <taxon>Eukaryota</taxon>
        <taxon>Sar</taxon>
        <taxon>Alveolata</taxon>
        <taxon>Ciliophora</taxon>
        <taxon>Postciliodesmatophora</taxon>
        <taxon>Heterotrichea</taxon>
        <taxon>Heterotrichida</taxon>
        <taxon>Blepharismidae</taxon>
        <taxon>Blepharisma</taxon>
    </lineage>
</organism>
<evidence type="ECO:0000313" key="2">
    <source>
        <dbReference type="Proteomes" id="UP001162131"/>
    </source>
</evidence>
<keyword evidence="2" id="KW-1185">Reference proteome</keyword>
<dbReference type="AlphaFoldDB" id="A0AAU9I7U5"/>
<reference evidence="1" key="1">
    <citation type="submission" date="2021-09" db="EMBL/GenBank/DDBJ databases">
        <authorList>
            <consortium name="AG Swart"/>
            <person name="Singh M."/>
            <person name="Singh A."/>
            <person name="Seah K."/>
            <person name="Emmerich C."/>
        </authorList>
    </citation>
    <scope>NUCLEOTIDE SEQUENCE</scope>
    <source>
        <strain evidence="1">ATCC30299</strain>
    </source>
</reference>
<sequence>MGQMRSWKKKFLTPCVSEQKNFVHSRRGGLIFFFIKFIYKFYKKYFFSKFKKILIRKNWKANINSICKIYVLKSNSFKIKQN</sequence>
<name>A0AAU9I7U5_9CILI</name>
<evidence type="ECO:0000313" key="1">
    <source>
        <dbReference type="EMBL" id="CAG9310352.1"/>
    </source>
</evidence>
<proteinExistence type="predicted"/>
<evidence type="ECO:0008006" key="3">
    <source>
        <dbReference type="Google" id="ProtNLM"/>
    </source>
</evidence>
<gene>
    <name evidence="1" type="ORF">BSTOLATCC_MIC1626</name>
</gene>